<evidence type="ECO:0000313" key="5">
    <source>
        <dbReference type="Proteomes" id="UP000238589"/>
    </source>
</evidence>
<protein>
    <recommendedName>
        <fullName evidence="3">DUF306 domain-containing protein</fullName>
    </recommendedName>
</protein>
<proteinExistence type="predicted"/>
<feature type="signal peptide" evidence="2">
    <location>
        <begin position="1"/>
        <end position="24"/>
    </location>
</feature>
<dbReference type="Proteomes" id="UP000238589">
    <property type="component" value="Unassembled WGS sequence"/>
</dbReference>
<reference evidence="4 5" key="1">
    <citation type="submission" date="2018-03" db="EMBL/GenBank/DDBJ databases">
        <title>Comparative genomics illustrates the genes involved in a hyperalkaliphilic mechanisms of Serpentinomonas isolated from highly-alkaline calcium-rich serpentinized springs.</title>
        <authorList>
            <person name="Suzuki S."/>
            <person name="Ishii S."/>
            <person name="Walworth N."/>
            <person name="Bird L."/>
            <person name="Kuenen J.G."/>
            <person name="Nealson K.H."/>
        </authorList>
    </citation>
    <scope>NUCLEOTIDE SEQUENCE [LARGE SCALE GENOMIC DNA]</scope>
    <source>
        <strain evidence="4 5">P1</strain>
    </source>
</reference>
<keyword evidence="5" id="KW-1185">Reference proteome</keyword>
<evidence type="ECO:0000256" key="1">
    <source>
        <dbReference type="SAM" id="MobiDB-lite"/>
    </source>
</evidence>
<feature type="region of interest" description="Disordered" evidence="1">
    <location>
        <begin position="209"/>
        <end position="313"/>
    </location>
</feature>
<gene>
    <name evidence="4" type="ORF">C6P64_05500</name>
</gene>
<name>A0A2S9K6Q0_9BURK</name>
<dbReference type="Pfam" id="PF03724">
    <property type="entry name" value="META"/>
    <property type="match status" value="1"/>
</dbReference>
<evidence type="ECO:0000259" key="3">
    <source>
        <dbReference type="Pfam" id="PF03724"/>
    </source>
</evidence>
<feature type="chain" id="PRO_5015599804" description="DUF306 domain-containing protein" evidence="2">
    <location>
        <begin position="25"/>
        <end position="313"/>
    </location>
</feature>
<dbReference type="EMBL" id="PVLQ01000017">
    <property type="protein sequence ID" value="PRD66136.1"/>
    <property type="molecule type" value="Genomic_DNA"/>
</dbReference>
<dbReference type="Gene3D" id="2.40.128.270">
    <property type="match status" value="1"/>
</dbReference>
<dbReference type="InterPro" id="IPR005184">
    <property type="entry name" value="DUF306_Meta_HslJ"/>
</dbReference>
<feature type="compositionally biased region" description="Low complexity" evidence="1">
    <location>
        <begin position="249"/>
        <end position="285"/>
    </location>
</feature>
<evidence type="ECO:0000256" key="2">
    <source>
        <dbReference type="SAM" id="SignalP"/>
    </source>
</evidence>
<sequence>MRFRSASVRWLGLLALAYLNVAGAQPSPSSQQSTLPVDALAQTLPSGLAQPFEQAWDVVELAGQPLLSDSSRPPRLVLRPNGQLWVDGGCNYFSGRVERDAQGLFRVSKYGSNHRTCDKPPRSEAFLNSALMMVDNFRWDRGLLLRSGSSELLRLRPSANQDVQALEQGLGRHAAPAAAAATAALAPAAASALPLAQVRHAAVPPVPARQVASQDCRPVKAAKSAGKNAGKAATKSRQAKPPVCQPLQAKAGKAATGKAALRAAGGKSAKAAKAVKSTQSSAKSSQARRAKAAPAAKGSARKNKPAAQKRSKS</sequence>
<feature type="compositionally biased region" description="Basic residues" evidence="1">
    <location>
        <begin position="299"/>
        <end position="313"/>
    </location>
</feature>
<dbReference type="AlphaFoldDB" id="A0A2S9K6Q0"/>
<dbReference type="OrthoDB" id="1164967at2"/>
<accession>A0A2S9K6Q0</accession>
<comment type="caution">
    <text evidence="4">The sequence shown here is derived from an EMBL/GenBank/DDBJ whole genome shotgun (WGS) entry which is preliminary data.</text>
</comment>
<dbReference type="InterPro" id="IPR038670">
    <property type="entry name" value="HslJ-like_sf"/>
</dbReference>
<feature type="domain" description="DUF306" evidence="3">
    <location>
        <begin position="53"/>
        <end position="144"/>
    </location>
</feature>
<organism evidence="4 5">
    <name type="scientific">Malikia granosa</name>
    <dbReference type="NCBI Taxonomy" id="263067"/>
    <lineage>
        <taxon>Bacteria</taxon>
        <taxon>Pseudomonadati</taxon>
        <taxon>Pseudomonadota</taxon>
        <taxon>Betaproteobacteria</taxon>
        <taxon>Burkholderiales</taxon>
        <taxon>Comamonadaceae</taxon>
        <taxon>Malikia</taxon>
    </lineage>
</organism>
<keyword evidence="2" id="KW-0732">Signal</keyword>
<feature type="compositionally biased region" description="Low complexity" evidence="1">
    <location>
        <begin position="221"/>
        <end position="236"/>
    </location>
</feature>
<dbReference type="RefSeq" id="WP_105747596.1">
    <property type="nucleotide sequence ID" value="NZ_PVLQ01000017.1"/>
</dbReference>
<evidence type="ECO:0000313" key="4">
    <source>
        <dbReference type="EMBL" id="PRD66136.1"/>
    </source>
</evidence>